<dbReference type="AlphaFoldDB" id="A0A1D1VFW1"/>
<protein>
    <submittedName>
        <fullName evidence="2">Uncharacterized protein</fullName>
    </submittedName>
</protein>
<proteinExistence type="predicted"/>
<name>A0A1D1VFW1_RAMVA</name>
<dbReference type="Proteomes" id="UP000186922">
    <property type="component" value="Unassembled WGS sequence"/>
</dbReference>
<comment type="caution">
    <text evidence="2">The sequence shown here is derived from an EMBL/GenBank/DDBJ whole genome shotgun (WGS) entry which is preliminary data.</text>
</comment>
<evidence type="ECO:0000313" key="2">
    <source>
        <dbReference type="EMBL" id="GAU99820.1"/>
    </source>
</evidence>
<evidence type="ECO:0000313" key="3">
    <source>
        <dbReference type="Proteomes" id="UP000186922"/>
    </source>
</evidence>
<reference evidence="2 3" key="1">
    <citation type="journal article" date="2016" name="Nat. Commun.">
        <title>Extremotolerant tardigrade genome and improved radiotolerance of human cultured cells by tardigrade-unique protein.</title>
        <authorList>
            <person name="Hashimoto T."/>
            <person name="Horikawa D.D."/>
            <person name="Saito Y."/>
            <person name="Kuwahara H."/>
            <person name="Kozuka-Hata H."/>
            <person name="Shin-I T."/>
            <person name="Minakuchi Y."/>
            <person name="Ohishi K."/>
            <person name="Motoyama A."/>
            <person name="Aizu T."/>
            <person name="Enomoto A."/>
            <person name="Kondo K."/>
            <person name="Tanaka S."/>
            <person name="Hara Y."/>
            <person name="Koshikawa S."/>
            <person name="Sagara H."/>
            <person name="Miura T."/>
            <person name="Yokobori S."/>
            <person name="Miyagawa K."/>
            <person name="Suzuki Y."/>
            <person name="Kubo T."/>
            <person name="Oyama M."/>
            <person name="Kohara Y."/>
            <person name="Fujiyama A."/>
            <person name="Arakawa K."/>
            <person name="Katayama T."/>
            <person name="Toyoda A."/>
            <person name="Kunieda T."/>
        </authorList>
    </citation>
    <scope>NUCLEOTIDE SEQUENCE [LARGE SCALE GENOMIC DNA]</scope>
    <source>
        <strain evidence="2 3">YOKOZUNA-1</strain>
    </source>
</reference>
<feature type="compositionally biased region" description="Polar residues" evidence="1">
    <location>
        <begin position="81"/>
        <end position="90"/>
    </location>
</feature>
<sequence>MEYEGSAYVGGQVGPGGHDVLMGQMGHSSGGRLQGEQAGRNGRDPWLPTDATYPTPEEIAATLRHVKQLEARNESLHRQVRSSPTYSVSRAPSPLPQYGNQIPSSPTPVVYSVVSKKPPPSTHFNFPPVTPTVDKLLRQKSAYVGFPGSGY</sequence>
<evidence type="ECO:0000256" key="1">
    <source>
        <dbReference type="SAM" id="MobiDB-lite"/>
    </source>
</evidence>
<dbReference type="EMBL" id="BDGG01000005">
    <property type="protein sequence ID" value="GAU99820.1"/>
    <property type="molecule type" value="Genomic_DNA"/>
</dbReference>
<feature type="region of interest" description="Disordered" evidence="1">
    <location>
        <begin position="73"/>
        <end position="103"/>
    </location>
</feature>
<feature type="region of interest" description="Disordered" evidence="1">
    <location>
        <begin position="1"/>
        <end position="53"/>
    </location>
</feature>
<keyword evidence="3" id="KW-1185">Reference proteome</keyword>
<accession>A0A1D1VFW1</accession>
<gene>
    <name evidence="2" type="primary">RvY_10762-1</name>
    <name evidence="2" type="synonym">RvY_10762.1</name>
    <name evidence="2" type="ORF">RvY_10762</name>
</gene>
<organism evidence="2 3">
    <name type="scientific">Ramazzottius varieornatus</name>
    <name type="common">Water bear</name>
    <name type="synonym">Tardigrade</name>
    <dbReference type="NCBI Taxonomy" id="947166"/>
    <lineage>
        <taxon>Eukaryota</taxon>
        <taxon>Metazoa</taxon>
        <taxon>Ecdysozoa</taxon>
        <taxon>Tardigrada</taxon>
        <taxon>Eutardigrada</taxon>
        <taxon>Parachela</taxon>
        <taxon>Hypsibioidea</taxon>
        <taxon>Ramazzottiidae</taxon>
        <taxon>Ramazzottius</taxon>
    </lineage>
</organism>